<gene>
    <name evidence="1" type="ORF">QQF64_022827</name>
</gene>
<organism evidence="1 2">
    <name type="scientific">Cirrhinus molitorella</name>
    <name type="common">mud carp</name>
    <dbReference type="NCBI Taxonomy" id="172907"/>
    <lineage>
        <taxon>Eukaryota</taxon>
        <taxon>Metazoa</taxon>
        <taxon>Chordata</taxon>
        <taxon>Craniata</taxon>
        <taxon>Vertebrata</taxon>
        <taxon>Euteleostomi</taxon>
        <taxon>Actinopterygii</taxon>
        <taxon>Neopterygii</taxon>
        <taxon>Teleostei</taxon>
        <taxon>Ostariophysi</taxon>
        <taxon>Cypriniformes</taxon>
        <taxon>Cyprinidae</taxon>
        <taxon>Labeoninae</taxon>
        <taxon>Labeonini</taxon>
        <taxon>Cirrhinus</taxon>
    </lineage>
</organism>
<dbReference type="Proteomes" id="UP001558613">
    <property type="component" value="Unassembled WGS sequence"/>
</dbReference>
<name>A0ABR3L5Y1_9TELE</name>
<reference evidence="1 2" key="1">
    <citation type="submission" date="2023-09" db="EMBL/GenBank/DDBJ databases">
        <authorList>
            <person name="Wang M."/>
        </authorList>
    </citation>
    <scope>NUCLEOTIDE SEQUENCE [LARGE SCALE GENOMIC DNA]</scope>
    <source>
        <strain evidence="1">GT-2023</strain>
        <tissue evidence="1">Liver</tissue>
    </source>
</reference>
<comment type="caution">
    <text evidence="1">The sequence shown here is derived from an EMBL/GenBank/DDBJ whole genome shotgun (WGS) entry which is preliminary data.</text>
</comment>
<accession>A0ABR3L5Y1</accession>
<protein>
    <submittedName>
        <fullName evidence="1">Uncharacterized protein</fullName>
    </submittedName>
</protein>
<keyword evidence="2" id="KW-1185">Reference proteome</keyword>
<evidence type="ECO:0000313" key="1">
    <source>
        <dbReference type="EMBL" id="KAL1247451.1"/>
    </source>
</evidence>
<proteinExistence type="predicted"/>
<evidence type="ECO:0000313" key="2">
    <source>
        <dbReference type="Proteomes" id="UP001558613"/>
    </source>
</evidence>
<sequence>MVTAAWGDPAMGGEGTTPSCCGFEILQNCWGTRQSQRNRRVQPEGALNGMRQRFWQADEDWAGKEVSCMCPL</sequence>
<dbReference type="EMBL" id="JAYMGO010000025">
    <property type="protein sequence ID" value="KAL1247451.1"/>
    <property type="molecule type" value="Genomic_DNA"/>
</dbReference>